<evidence type="ECO:0000256" key="4">
    <source>
        <dbReference type="ARBA" id="ARBA00022640"/>
    </source>
</evidence>
<proteinExistence type="inferred from homology"/>
<dbReference type="EMBL" id="JWZX01002617">
    <property type="protein sequence ID" value="KOO28128.1"/>
    <property type="molecule type" value="Genomic_DNA"/>
</dbReference>
<comment type="subcellular location">
    <subcellularLocation>
        <location evidence="1">Plastid</location>
    </subcellularLocation>
</comment>
<dbReference type="GO" id="GO:0009536">
    <property type="term" value="C:plastid"/>
    <property type="evidence" value="ECO:0007669"/>
    <property type="project" value="UniProtKB-SubCell"/>
</dbReference>
<dbReference type="InterPro" id="IPR008470">
    <property type="entry name" value="Uncharacterised_Ycf33"/>
</dbReference>
<evidence type="ECO:0000256" key="2">
    <source>
        <dbReference type="ARBA" id="ARBA00010985"/>
    </source>
</evidence>
<dbReference type="Proteomes" id="UP000037460">
    <property type="component" value="Unassembled WGS sequence"/>
</dbReference>
<evidence type="ECO:0000313" key="7">
    <source>
        <dbReference type="EMBL" id="KOO28128.1"/>
    </source>
</evidence>
<protein>
    <recommendedName>
        <fullName evidence="3">Uncharacterized protein ycf33</fullName>
    </recommendedName>
</protein>
<keyword evidence="4" id="KW-0934">Plastid</keyword>
<feature type="signal peptide" evidence="6">
    <location>
        <begin position="1"/>
        <end position="24"/>
    </location>
</feature>
<keyword evidence="8" id="KW-1185">Reference proteome</keyword>
<keyword evidence="5" id="KW-0472">Membrane</keyword>
<dbReference type="AlphaFoldDB" id="A0A0M0JPE6"/>
<reference evidence="8" key="1">
    <citation type="journal article" date="2015" name="PLoS Genet.">
        <title>Genome Sequence and Transcriptome Analyses of Chrysochromulina tobin: Metabolic Tools for Enhanced Algal Fitness in the Prominent Order Prymnesiales (Haptophyceae).</title>
        <authorList>
            <person name="Hovde B.T."/>
            <person name="Deodato C.R."/>
            <person name="Hunsperger H.M."/>
            <person name="Ryken S.A."/>
            <person name="Yost W."/>
            <person name="Jha R.K."/>
            <person name="Patterson J."/>
            <person name="Monnat R.J. Jr."/>
            <person name="Barlow S.B."/>
            <person name="Starkenburg S.R."/>
            <person name="Cattolico R.A."/>
        </authorList>
    </citation>
    <scope>NUCLEOTIDE SEQUENCE</scope>
    <source>
        <strain evidence="8">CCMP291</strain>
    </source>
</reference>
<sequence length="357" mass="38259">MRLFGHAMLRASFAALLSTAAALAKHPAVLRQPTCASATHTQCRTAMAAPTMLISLTPRVTAICQHAASPMRRLEPLRMQEAPFWENVVRFMRFGVTSVTGLIAGMLSPFGAFLRTPTLTAIGATLLLGFLAFLYLTLQAMQSNIEMPITEAPIKYEGTVVRSEAPADPSMKKMLQDIYGDLVVMTLSFSPGSLSTRRDMLAQFVAGAAAAAPLAAHAVSARTGTSSVFTGEYDDPNHPGCLRSVKVVGPKVDPAGRKGRNPVAYVKGVDTTVPGKYMCDRVPELSEVWKLEGKVSEDGESISIDFSPKTKGEVGMLIGKWDTFGSPGITFPDGNKWVKVADGTPARRPKTVTLNSD</sequence>
<feature type="transmembrane region" description="Helical" evidence="5">
    <location>
        <begin position="119"/>
        <end position="138"/>
    </location>
</feature>
<dbReference type="OrthoDB" id="38484at2759"/>
<dbReference type="Pfam" id="PF05421">
    <property type="entry name" value="DUF751"/>
    <property type="match status" value="1"/>
</dbReference>
<evidence type="ECO:0000313" key="8">
    <source>
        <dbReference type="Proteomes" id="UP000037460"/>
    </source>
</evidence>
<comment type="caution">
    <text evidence="7">The sequence shown here is derived from an EMBL/GenBank/DDBJ whole genome shotgun (WGS) entry which is preliminary data.</text>
</comment>
<accession>A0A0M0JPE6</accession>
<feature type="transmembrane region" description="Helical" evidence="5">
    <location>
        <begin position="88"/>
        <end position="107"/>
    </location>
</feature>
<keyword evidence="6" id="KW-0732">Signal</keyword>
<feature type="chain" id="PRO_5005602102" description="Uncharacterized protein ycf33" evidence="6">
    <location>
        <begin position="25"/>
        <end position="357"/>
    </location>
</feature>
<gene>
    <name evidence="7" type="ORF">Ctob_010905</name>
</gene>
<evidence type="ECO:0000256" key="6">
    <source>
        <dbReference type="SAM" id="SignalP"/>
    </source>
</evidence>
<evidence type="ECO:0000256" key="1">
    <source>
        <dbReference type="ARBA" id="ARBA00004474"/>
    </source>
</evidence>
<organism evidence="7 8">
    <name type="scientific">Chrysochromulina tobinii</name>
    <dbReference type="NCBI Taxonomy" id="1460289"/>
    <lineage>
        <taxon>Eukaryota</taxon>
        <taxon>Haptista</taxon>
        <taxon>Haptophyta</taxon>
        <taxon>Prymnesiophyceae</taxon>
        <taxon>Prymnesiales</taxon>
        <taxon>Chrysochromulinaceae</taxon>
        <taxon>Chrysochromulina</taxon>
    </lineage>
</organism>
<evidence type="ECO:0000256" key="3">
    <source>
        <dbReference type="ARBA" id="ARBA00021584"/>
    </source>
</evidence>
<evidence type="ECO:0000256" key="5">
    <source>
        <dbReference type="SAM" id="Phobius"/>
    </source>
</evidence>
<comment type="similarity">
    <text evidence="2">Belongs to the ycf33 family.</text>
</comment>
<name>A0A0M0JPE6_9EUKA</name>
<keyword evidence="5" id="KW-0812">Transmembrane</keyword>
<keyword evidence="5" id="KW-1133">Transmembrane helix</keyword>